<dbReference type="GeneID" id="117362670"/>
<dbReference type="PANTHER" id="PTHR11929">
    <property type="entry name" value="ALPHA- 1,3 -FUCOSYLTRANSFERASE"/>
    <property type="match status" value="1"/>
</dbReference>
<evidence type="ECO:0000256" key="8">
    <source>
        <dbReference type="ARBA" id="ARBA00022989"/>
    </source>
</evidence>
<comment type="catalytic activity">
    <reaction evidence="15">
        <text>an alpha-Neu5Ac-(2-&gt;3)-beta-D-Gal-(1-&gt;4)-beta-D-GlcNAc-(1-&gt;3)-beta-D-Gal-(1-&gt;4)-beta-D-GlcNAc derivative + GDP-beta-L-fucose = an alpha-Neu5Ac-(2-&gt;3)-beta-D-Gal-(1-&gt;4)-beta-D-GlcNAc-(1-&gt;3)-beta-D-Gal-(1-&gt;4)-[alpha-L-Fuc-(1-&gt;3)]-beta-D-GlcNAc derivative + GDP + H(+)</text>
        <dbReference type="Rhea" id="RHEA:68044"/>
        <dbReference type="ChEBI" id="CHEBI:15378"/>
        <dbReference type="ChEBI" id="CHEBI:57273"/>
        <dbReference type="ChEBI" id="CHEBI:58189"/>
        <dbReference type="ChEBI" id="CHEBI:145343"/>
        <dbReference type="ChEBI" id="CHEBI:176900"/>
    </reaction>
    <physiologicalReaction direction="left-to-right" evidence="15">
        <dbReference type="Rhea" id="RHEA:68045"/>
    </physiologicalReaction>
</comment>
<evidence type="ECO:0000256" key="12">
    <source>
        <dbReference type="ARBA" id="ARBA00023198"/>
    </source>
</evidence>
<dbReference type="FunCoup" id="A0A6P8RIK8">
    <property type="interactions" value="1159"/>
</dbReference>
<dbReference type="InterPro" id="IPR055270">
    <property type="entry name" value="Glyco_tran_10_C"/>
</dbReference>
<dbReference type="InterPro" id="IPR038577">
    <property type="entry name" value="GT10-like_C_sf"/>
</dbReference>
<evidence type="ECO:0000256" key="4">
    <source>
        <dbReference type="ARBA" id="ARBA00022676"/>
    </source>
</evidence>
<keyword evidence="5 18" id="KW-0808">Transferase</keyword>
<keyword evidence="4 18" id="KW-0328">Glycosyltransferase</keyword>
<name>A0A6P8RIK8_GEOSA</name>
<evidence type="ECO:0000259" key="19">
    <source>
        <dbReference type="Pfam" id="PF00852"/>
    </source>
</evidence>
<keyword evidence="6 18" id="KW-0812">Transmembrane</keyword>
<accession>A0A6P8RIK8</accession>
<dbReference type="FunFam" id="3.40.50.11660:FF:000001">
    <property type="entry name" value="alpha-(1,3)-fucosyltransferase 9"/>
    <property type="match status" value="1"/>
</dbReference>
<evidence type="ECO:0000256" key="5">
    <source>
        <dbReference type="ARBA" id="ARBA00022679"/>
    </source>
</evidence>
<dbReference type="GO" id="GO:0006954">
    <property type="term" value="P:inflammatory response"/>
    <property type="evidence" value="ECO:0007669"/>
    <property type="project" value="UniProtKB-KW"/>
</dbReference>
<comment type="similarity">
    <text evidence="3 18">Belongs to the glycosyltransferase 10 family.</text>
</comment>
<comment type="catalytic activity">
    <reaction evidence="13">
        <text>a beta-D-galactosyl-(1-&gt;4)-N-acetyl-beta-D-glucosaminyl derivative + GDP-beta-L-fucose = a beta-D-galactosyl-(1-&gt;4)-[alpha-L-fucosyl-(1-&gt;3)]-N-acetyl-beta-D-glucosaminyl derivative + GDP + H(+)</text>
        <dbReference type="Rhea" id="RHEA:14257"/>
        <dbReference type="ChEBI" id="CHEBI:15378"/>
        <dbReference type="ChEBI" id="CHEBI:57273"/>
        <dbReference type="ChEBI" id="CHEBI:58189"/>
        <dbReference type="ChEBI" id="CHEBI:133507"/>
        <dbReference type="ChEBI" id="CHEBI:137941"/>
        <dbReference type="EC" id="2.4.1.152"/>
    </reaction>
    <physiologicalReaction direction="left-to-right" evidence="13">
        <dbReference type="Rhea" id="RHEA:14258"/>
    </physiologicalReaction>
</comment>
<comment type="catalytic activity">
    <reaction evidence="14">
        <text>an alpha-Neu5Ac-(2-&gt;3)-beta-D-Gal-(1-&gt;4)-beta-D-GlcNAc6S derivative + GDP-beta-L-fucose = an alpha-Neu5Ac-(2-&gt;3)-beta-D-Gal-(1-&gt;4)-[alpha-L-Fuc-(1-&gt;3)]-beta-D-GlcNAc6S derivative + GDP + H(+)</text>
        <dbReference type="Rhea" id="RHEA:62004"/>
        <dbReference type="ChEBI" id="CHEBI:15378"/>
        <dbReference type="ChEBI" id="CHEBI:57273"/>
        <dbReference type="ChEBI" id="CHEBI:58189"/>
        <dbReference type="ChEBI" id="CHEBI:145344"/>
        <dbReference type="ChEBI" id="CHEBI:145345"/>
    </reaction>
    <physiologicalReaction direction="left-to-right" evidence="14">
        <dbReference type="Rhea" id="RHEA:62005"/>
    </physiologicalReaction>
</comment>
<keyword evidence="21" id="KW-1185">Reference proteome</keyword>
<evidence type="ECO:0000256" key="15">
    <source>
        <dbReference type="ARBA" id="ARBA00036234"/>
    </source>
</evidence>
<comment type="subcellular location">
    <subcellularLocation>
        <location evidence="1">Golgi apparatus membrane</location>
        <topology evidence="1">Single-pass type II membrane protein</topology>
    </subcellularLocation>
    <subcellularLocation>
        <location evidence="18">Golgi apparatus</location>
        <location evidence="18">Golgi stack membrane</location>
        <topology evidence="18">Single-pass type II membrane protein</topology>
    </subcellularLocation>
</comment>
<dbReference type="GO" id="GO:0017083">
    <property type="term" value="F:4-galactosyl-N-acetylglucosaminide 3-alpha-L-fucosyltransferase activity"/>
    <property type="evidence" value="ECO:0007669"/>
    <property type="project" value="UniProtKB-EC"/>
</dbReference>
<dbReference type="Proteomes" id="UP000515159">
    <property type="component" value="Chromosome 6"/>
</dbReference>
<dbReference type="Pfam" id="PF00852">
    <property type="entry name" value="Glyco_transf_10"/>
    <property type="match status" value="1"/>
</dbReference>
<dbReference type="InterPro" id="IPR001503">
    <property type="entry name" value="Glyco_trans_10"/>
</dbReference>
<dbReference type="Gene3D" id="3.40.50.11660">
    <property type="entry name" value="Glycosyl transferase family 10, C-terminal domain"/>
    <property type="match status" value="1"/>
</dbReference>
<comment type="catalytic activity">
    <reaction evidence="16">
        <text>an N-acetyl-alpha-neuraminyl-(2-&gt;3)-beta-D-galactosyl-(1-&gt;4)-N-acetyl-beta-D-glucosaminyl derivative + GDP-beta-L-fucose = an alpha-Neu5Ac-(2-&gt;3)-beta-D-Gal-(1-&gt;4)-[alpha-L-Fuc-(1-&gt;3)]-beta-D-GlcNAc derivative + GDP + H(+)</text>
        <dbReference type="Rhea" id="RHEA:56076"/>
        <dbReference type="ChEBI" id="CHEBI:15378"/>
        <dbReference type="ChEBI" id="CHEBI:57273"/>
        <dbReference type="ChEBI" id="CHEBI:58189"/>
        <dbReference type="ChEBI" id="CHEBI:136545"/>
        <dbReference type="ChEBI" id="CHEBI:139509"/>
    </reaction>
    <physiologicalReaction direction="left-to-right" evidence="16">
        <dbReference type="Rhea" id="RHEA:56077"/>
    </physiologicalReaction>
</comment>
<reference evidence="22" key="1">
    <citation type="submission" date="2025-08" db="UniProtKB">
        <authorList>
            <consortium name="RefSeq"/>
        </authorList>
    </citation>
    <scope>IDENTIFICATION</scope>
</reference>
<dbReference type="SUPFAM" id="SSF53756">
    <property type="entry name" value="UDP-Glycosyltransferase/glycogen phosphorylase"/>
    <property type="match status" value="1"/>
</dbReference>
<evidence type="ECO:0000313" key="22">
    <source>
        <dbReference type="RefSeq" id="XP_033805328.1"/>
    </source>
</evidence>
<protein>
    <recommendedName>
        <fullName evidence="18">Fucosyltransferase</fullName>
        <ecNumber evidence="18">2.4.1.-</ecNumber>
    </recommendedName>
</protein>
<evidence type="ECO:0000256" key="6">
    <source>
        <dbReference type="ARBA" id="ARBA00022692"/>
    </source>
</evidence>
<sequence>MAKRRRTPRRRCRRRLLAAALTCTALAVYAACGHELARLLRPPPAQTVTVLLWGETFGERPRPGDCKLLFDISDCNVTTDRGRLGQAQAVLFHHHDLGGALPAERPAGQRWVWMNFESPSNTAGLRELGGVFNWTMSYRVGSDIFLPYGYLYARRKEAAAARLPRKSKLLAWVISNWGEEQERVQYYRRLARHVRVDVYGRAGLRLPGDSVLRAVSRYKFYLAFENSQHPDYITEKLWRNAFGASAVPVVLGPSRANYELFVPGDSFIHVDDFSSPRKLAGYLKLLDRNPPLYRRYFAWRKRYQVHVASFWSEHFCTVCQAVRVAGDQLKTVHDLAGWFES</sequence>
<keyword evidence="10" id="KW-0472">Membrane</keyword>
<dbReference type="RefSeq" id="XP_033805328.1">
    <property type="nucleotide sequence ID" value="XM_033949437.1"/>
</dbReference>
<dbReference type="InterPro" id="IPR031481">
    <property type="entry name" value="Glyco_tran_10_N"/>
</dbReference>
<gene>
    <name evidence="22" type="primary">FUT4</name>
</gene>
<comment type="function">
    <text evidence="17">Catalyzes alpha(1-&gt;3) linkage of fucosyl moiety transferred from GDP-beta-L-fucose to N-acetyl glucosamine (GlcNAc) within type 2 lactosamine (LacNAc, Gal-beta(1-&gt;4)GlcNAc) glycan attached to N- or O-linked glycoproteins. Robustly fucosylates nonsialylated distal LacNAc unit of the polylactosamine chain to form Lewis X antigen (CD15), a glycan determinant known to mediate important cellular functions in development and immunity. Fucosylates with lower efficiency sialylated LacNAc acceptors to form sialyl Lewis X and 6-sulfo sialyl Lewis X determinants that serve as recognition epitopes for C-type lectins. Together with FUT7 contributes to SELE, SELL and SELP selectin ligand biosynthesis and selectin-dependent lymphocyte homing, leukocyte migration and blood leukocyte homeostasis. In a cell type specific manner, may also fucosylate the internal LacNAc unit of the polylactosamine chain to form VIM-2 antigen that serves as recognition epitope for SELE.</text>
</comment>
<keyword evidence="7" id="KW-0735">Signal-anchor</keyword>
<evidence type="ECO:0000256" key="14">
    <source>
        <dbReference type="ARBA" id="ARBA00035849"/>
    </source>
</evidence>
<dbReference type="EC" id="2.4.1.-" evidence="18"/>
<dbReference type="AlphaFoldDB" id="A0A6P8RIK8"/>
<dbReference type="CTD" id="2526"/>
<dbReference type="UniPathway" id="UPA00378"/>
<evidence type="ECO:0000256" key="7">
    <source>
        <dbReference type="ARBA" id="ARBA00022968"/>
    </source>
</evidence>
<organism evidence="21 22">
    <name type="scientific">Geotrypetes seraphini</name>
    <name type="common">Gaboon caecilian</name>
    <name type="synonym">Caecilia seraphini</name>
    <dbReference type="NCBI Taxonomy" id="260995"/>
    <lineage>
        <taxon>Eukaryota</taxon>
        <taxon>Metazoa</taxon>
        <taxon>Chordata</taxon>
        <taxon>Craniata</taxon>
        <taxon>Vertebrata</taxon>
        <taxon>Euteleostomi</taxon>
        <taxon>Amphibia</taxon>
        <taxon>Gymnophiona</taxon>
        <taxon>Geotrypetes</taxon>
    </lineage>
</organism>
<dbReference type="PANTHER" id="PTHR11929:SF132">
    <property type="entry name" value="ALPHA-(1,3)-FUCOSYLTRANSFERASE 4"/>
    <property type="match status" value="1"/>
</dbReference>
<keyword evidence="11" id="KW-0325">Glycoprotein</keyword>
<evidence type="ECO:0000259" key="20">
    <source>
        <dbReference type="Pfam" id="PF17039"/>
    </source>
</evidence>
<dbReference type="Pfam" id="PF17039">
    <property type="entry name" value="Glyco_tran_10_N"/>
    <property type="match status" value="1"/>
</dbReference>
<evidence type="ECO:0000256" key="17">
    <source>
        <dbReference type="ARBA" id="ARBA00046186"/>
    </source>
</evidence>
<dbReference type="KEGG" id="gsh:117362670"/>
<evidence type="ECO:0000256" key="16">
    <source>
        <dbReference type="ARBA" id="ARBA00036481"/>
    </source>
</evidence>
<dbReference type="GO" id="GO:0000139">
    <property type="term" value="C:Golgi membrane"/>
    <property type="evidence" value="ECO:0007669"/>
    <property type="project" value="UniProtKB-SubCell"/>
</dbReference>
<evidence type="ECO:0000256" key="18">
    <source>
        <dbReference type="RuleBase" id="RU003832"/>
    </source>
</evidence>
<dbReference type="InParanoid" id="A0A6P8RIK8"/>
<evidence type="ECO:0000256" key="13">
    <source>
        <dbReference type="ARBA" id="ARBA00029329"/>
    </source>
</evidence>
<evidence type="ECO:0000256" key="3">
    <source>
        <dbReference type="ARBA" id="ARBA00008919"/>
    </source>
</evidence>
<dbReference type="GO" id="GO:0032580">
    <property type="term" value="C:Golgi cisterna membrane"/>
    <property type="evidence" value="ECO:0007669"/>
    <property type="project" value="UniProtKB-SubCell"/>
</dbReference>
<evidence type="ECO:0000256" key="9">
    <source>
        <dbReference type="ARBA" id="ARBA00023034"/>
    </source>
</evidence>
<feature type="domain" description="Fucosyltransferase C-terminal" evidence="19">
    <location>
        <begin position="164"/>
        <end position="338"/>
    </location>
</feature>
<evidence type="ECO:0000256" key="2">
    <source>
        <dbReference type="ARBA" id="ARBA00004922"/>
    </source>
</evidence>
<evidence type="ECO:0000256" key="10">
    <source>
        <dbReference type="ARBA" id="ARBA00023136"/>
    </source>
</evidence>
<evidence type="ECO:0000256" key="11">
    <source>
        <dbReference type="ARBA" id="ARBA00023180"/>
    </source>
</evidence>
<feature type="domain" description="Fucosyltransferase N-terminal" evidence="20">
    <location>
        <begin position="46"/>
        <end position="149"/>
    </location>
</feature>
<keyword evidence="9 18" id="KW-0333">Golgi apparatus</keyword>
<evidence type="ECO:0000313" key="21">
    <source>
        <dbReference type="Proteomes" id="UP000515159"/>
    </source>
</evidence>
<proteinExistence type="inferred from homology"/>
<keyword evidence="8" id="KW-1133">Transmembrane helix</keyword>
<evidence type="ECO:0000256" key="1">
    <source>
        <dbReference type="ARBA" id="ARBA00004323"/>
    </source>
</evidence>
<keyword evidence="12" id="KW-0395">Inflammatory response</keyword>
<comment type="pathway">
    <text evidence="2">Protein modification; protein glycosylation.</text>
</comment>
<dbReference type="OrthoDB" id="427096at2759"/>